<comment type="caution">
    <text evidence="2">The sequence shown here is derived from an EMBL/GenBank/DDBJ whole genome shotgun (WGS) entry which is preliminary data.</text>
</comment>
<name>A0A6V8KZC3_9ACTN</name>
<gene>
    <name evidence="2" type="ORF">Prum_013310</name>
</gene>
<feature type="transmembrane region" description="Helical" evidence="1">
    <location>
        <begin position="12"/>
        <end position="34"/>
    </location>
</feature>
<evidence type="ECO:0000313" key="2">
    <source>
        <dbReference type="EMBL" id="GFJ87689.1"/>
    </source>
</evidence>
<evidence type="ECO:0000313" key="3">
    <source>
        <dbReference type="Proteomes" id="UP000482960"/>
    </source>
</evidence>
<sequence length="77" mass="7713">MGGRWQKFVTVAGMVSVVTAVLAGSGAGLLAAVVTDRNPVAAFVAGGLVALAALAVLLRIQAGAWDRASTAQLFTDD</sequence>
<proteinExistence type="predicted"/>
<organism evidence="2 3">
    <name type="scientific">Phytohabitans rumicis</name>
    <dbReference type="NCBI Taxonomy" id="1076125"/>
    <lineage>
        <taxon>Bacteria</taxon>
        <taxon>Bacillati</taxon>
        <taxon>Actinomycetota</taxon>
        <taxon>Actinomycetes</taxon>
        <taxon>Micromonosporales</taxon>
        <taxon>Micromonosporaceae</taxon>
    </lineage>
</organism>
<keyword evidence="1" id="KW-1133">Transmembrane helix</keyword>
<accession>A0A6V8KZC3</accession>
<keyword evidence="3" id="KW-1185">Reference proteome</keyword>
<reference evidence="2 3" key="2">
    <citation type="submission" date="2020-03" db="EMBL/GenBank/DDBJ databases">
        <authorList>
            <person name="Ichikawa N."/>
            <person name="Kimura A."/>
            <person name="Kitahashi Y."/>
            <person name="Uohara A."/>
        </authorList>
    </citation>
    <scope>NUCLEOTIDE SEQUENCE [LARGE SCALE GENOMIC DNA]</scope>
    <source>
        <strain evidence="2 3">NBRC 108638</strain>
    </source>
</reference>
<feature type="transmembrane region" description="Helical" evidence="1">
    <location>
        <begin position="40"/>
        <end position="58"/>
    </location>
</feature>
<reference evidence="2 3" key="1">
    <citation type="submission" date="2020-03" db="EMBL/GenBank/DDBJ databases">
        <title>Whole genome shotgun sequence of Phytohabitans rumicis NBRC 108638.</title>
        <authorList>
            <person name="Komaki H."/>
            <person name="Tamura T."/>
        </authorList>
    </citation>
    <scope>NUCLEOTIDE SEQUENCE [LARGE SCALE GENOMIC DNA]</scope>
    <source>
        <strain evidence="2 3">NBRC 108638</strain>
    </source>
</reference>
<dbReference type="Proteomes" id="UP000482960">
    <property type="component" value="Unassembled WGS sequence"/>
</dbReference>
<dbReference type="AlphaFoldDB" id="A0A6V8KZC3"/>
<protein>
    <submittedName>
        <fullName evidence="2">Uncharacterized protein</fullName>
    </submittedName>
</protein>
<keyword evidence="1" id="KW-0812">Transmembrane</keyword>
<dbReference type="EMBL" id="BLPG01000001">
    <property type="protein sequence ID" value="GFJ87689.1"/>
    <property type="molecule type" value="Genomic_DNA"/>
</dbReference>
<keyword evidence="1" id="KW-0472">Membrane</keyword>
<evidence type="ECO:0000256" key="1">
    <source>
        <dbReference type="SAM" id="Phobius"/>
    </source>
</evidence>